<name>A0A369AI80_9FIRM</name>
<dbReference type="OrthoDB" id="2088065at2"/>
<evidence type="ECO:0000313" key="2">
    <source>
        <dbReference type="EMBL" id="RCX09089.1"/>
    </source>
</evidence>
<proteinExistence type="predicted"/>
<protein>
    <recommendedName>
        <fullName evidence="4">Regulatory protein YycH of two-component signal transduction system YycFG</fullName>
    </recommendedName>
</protein>
<reference evidence="2 3" key="1">
    <citation type="submission" date="2018-07" db="EMBL/GenBank/DDBJ databases">
        <title>Genomic Encyclopedia of Type Strains, Phase IV (KMG-IV): sequencing the most valuable type-strain genomes for metagenomic binning, comparative biology and taxonomic classification.</title>
        <authorList>
            <person name="Goeker M."/>
        </authorList>
    </citation>
    <scope>NUCLEOTIDE SEQUENCE [LARGE SCALE GENOMIC DNA]</scope>
    <source>
        <strain evidence="2 3">DSM 27016</strain>
    </source>
</reference>
<gene>
    <name evidence="2" type="ORF">DFR58_13928</name>
</gene>
<keyword evidence="1" id="KW-1133">Transmembrane helix</keyword>
<sequence>MKRVVKESIRFYLLVALIIISLIQLGILWNYQSYGFPFTFLGQKVETSADIEKRLGEDCIQPFRIVVSNGYEAPRWIVSDRNDTDYNRLWRYAVDSLKEAMEETPLQTAGISLWKDATANRSIIFEFKVNLKANLLELFLQPANLQLNGITGITKLSVSSWNDTNASLYITDGINTSVYTINMTAEKSKYYEDVFKRYNENGSLRSFRMMQELNTNDSSSFKFDEGVLGIPGTQYSSFKTVSLMPAPGIYSQGPYTSAEVSEIASSILGVEKDGYDRTVDSVTNTIEFRTQNKIYSLKSDGVLEYNSLTGISDSDKGTIKSAFIHVYKLLSGINSLISEDSRLFLSDIDESQKDRYVFYFDYIVDGIPVILEAEDDESGVDHAVRIDSNSKGLIYCNAVLKGFKAYNEEEQYDVYFGHLMDDLYKNYPELKNNESLRISDMFLAYGAGRKLYSSYIKPVWVIEISGKHYVVSMRAG</sequence>
<comment type="caution">
    <text evidence="2">The sequence shown here is derived from an EMBL/GenBank/DDBJ whole genome shotgun (WGS) entry which is preliminary data.</text>
</comment>
<dbReference type="EMBL" id="QPJT01000039">
    <property type="protein sequence ID" value="RCX09089.1"/>
    <property type="molecule type" value="Genomic_DNA"/>
</dbReference>
<feature type="transmembrane region" description="Helical" evidence="1">
    <location>
        <begin position="12"/>
        <end position="31"/>
    </location>
</feature>
<evidence type="ECO:0008006" key="4">
    <source>
        <dbReference type="Google" id="ProtNLM"/>
    </source>
</evidence>
<keyword evidence="3" id="KW-1185">Reference proteome</keyword>
<dbReference type="RefSeq" id="WP_114300084.1">
    <property type="nucleotide sequence ID" value="NZ_QPJT01000039.1"/>
</dbReference>
<keyword evidence="1" id="KW-0812">Transmembrane</keyword>
<keyword evidence="1" id="KW-0472">Membrane</keyword>
<dbReference type="AlphaFoldDB" id="A0A369AI80"/>
<dbReference type="Proteomes" id="UP000253034">
    <property type="component" value="Unassembled WGS sequence"/>
</dbReference>
<evidence type="ECO:0000256" key="1">
    <source>
        <dbReference type="SAM" id="Phobius"/>
    </source>
</evidence>
<accession>A0A369AI80</accession>
<organism evidence="2 3">
    <name type="scientific">Anaerobacterium chartisolvens</name>
    <dbReference type="NCBI Taxonomy" id="1297424"/>
    <lineage>
        <taxon>Bacteria</taxon>
        <taxon>Bacillati</taxon>
        <taxon>Bacillota</taxon>
        <taxon>Clostridia</taxon>
        <taxon>Eubacteriales</taxon>
        <taxon>Oscillospiraceae</taxon>
        <taxon>Anaerobacterium</taxon>
    </lineage>
</organism>
<evidence type="ECO:0000313" key="3">
    <source>
        <dbReference type="Proteomes" id="UP000253034"/>
    </source>
</evidence>